<sequence>VDKRTSVDSVTGVGAAMVDTGILCIRDDVPTGDTFACGGLSVKVIPMKPVDEKEAASVPDVNVETVDVQAGYVAEVVSEHMVETRLHQAFRYQLSPSAMVSV</sequence>
<dbReference type="EMBL" id="JAENGZ010001732">
    <property type="protein sequence ID" value="KAG6946486.1"/>
    <property type="molecule type" value="Genomic_DNA"/>
</dbReference>
<protein>
    <submittedName>
        <fullName evidence="1">Uncharacterized protein</fullName>
    </submittedName>
</protein>
<feature type="non-terminal residue" evidence="1">
    <location>
        <position position="102"/>
    </location>
</feature>
<proteinExistence type="predicted"/>
<gene>
    <name evidence="1" type="ORF">JG687_00016676</name>
</gene>
<evidence type="ECO:0000313" key="1">
    <source>
        <dbReference type="EMBL" id="KAG6946486.1"/>
    </source>
</evidence>
<reference evidence="1" key="1">
    <citation type="submission" date="2021-01" db="EMBL/GenBank/DDBJ databases">
        <title>Phytophthora aleatoria, a newly-described species from Pinus radiata is distinct from Phytophthora cactorum isolates based on comparative genomics.</title>
        <authorList>
            <person name="Mcdougal R."/>
            <person name="Panda P."/>
            <person name="Williams N."/>
            <person name="Studholme D.J."/>
        </authorList>
    </citation>
    <scope>NUCLEOTIDE SEQUENCE</scope>
    <source>
        <strain evidence="1">NZFS 3830</strain>
    </source>
</reference>
<organism evidence="1 2">
    <name type="scientific">Phytophthora cactorum</name>
    <dbReference type="NCBI Taxonomy" id="29920"/>
    <lineage>
        <taxon>Eukaryota</taxon>
        <taxon>Sar</taxon>
        <taxon>Stramenopiles</taxon>
        <taxon>Oomycota</taxon>
        <taxon>Peronosporomycetes</taxon>
        <taxon>Peronosporales</taxon>
        <taxon>Peronosporaceae</taxon>
        <taxon>Phytophthora</taxon>
    </lineage>
</organism>
<dbReference type="OrthoDB" id="10338037at2759"/>
<comment type="caution">
    <text evidence="1">The sequence shown here is derived from an EMBL/GenBank/DDBJ whole genome shotgun (WGS) entry which is preliminary data.</text>
</comment>
<accession>A0A8T1TUI2</accession>
<dbReference type="Proteomes" id="UP000688947">
    <property type="component" value="Unassembled WGS sequence"/>
</dbReference>
<dbReference type="AlphaFoldDB" id="A0A8T1TUI2"/>
<dbReference type="VEuPathDB" id="FungiDB:PC110_g7161"/>
<name>A0A8T1TUI2_9STRA</name>
<evidence type="ECO:0000313" key="2">
    <source>
        <dbReference type="Proteomes" id="UP000688947"/>
    </source>
</evidence>